<feature type="transmembrane region" description="Helical" evidence="7">
    <location>
        <begin position="45"/>
        <end position="67"/>
    </location>
</feature>
<dbReference type="Gene3D" id="1.20.1250.20">
    <property type="entry name" value="MFS general substrate transporter like domains"/>
    <property type="match status" value="1"/>
</dbReference>
<feature type="compositionally biased region" description="Basic and acidic residues" evidence="6">
    <location>
        <begin position="18"/>
        <end position="28"/>
    </location>
</feature>
<dbReference type="Proteomes" id="UP001056384">
    <property type="component" value="Chromosome 12"/>
</dbReference>
<dbReference type="InterPro" id="IPR036259">
    <property type="entry name" value="MFS_trans_sf"/>
</dbReference>
<dbReference type="GO" id="GO:0008506">
    <property type="term" value="F:sucrose:proton symporter activity"/>
    <property type="evidence" value="ECO:0007669"/>
    <property type="project" value="TreeGrafter"/>
</dbReference>
<dbReference type="EMBL" id="CP099429">
    <property type="protein sequence ID" value="USW59556.1"/>
    <property type="molecule type" value="Genomic_DNA"/>
</dbReference>
<evidence type="ECO:0000256" key="4">
    <source>
        <dbReference type="ARBA" id="ARBA00022989"/>
    </source>
</evidence>
<feature type="transmembrane region" description="Helical" evidence="7">
    <location>
        <begin position="370"/>
        <end position="392"/>
    </location>
</feature>
<keyword evidence="4 7" id="KW-1133">Transmembrane helix</keyword>
<dbReference type="GO" id="GO:0005886">
    <property type="term" value="C:plasma membrane"/>
    <property type="evidence" value="ECO:0007669"/>
    <property type="project" value="TreeGrafter"/>
</dbReference>
<feature type="compositionally biased region" description="Basic and acidic residues" evidence="6">
    <location>
        <begin position="1"/>
        <end position="10"/>
    </location>
</feature>
<evidence type="ECO:0000256" key="1">
    <source>
        <dbReference type="ARBA" id="ARBA00004141"/>
    </source>
</evidence>
<dbReference type="AlphaFoldDB" id="A0A9Q9B9K3"/>
<evidence type="ECO:0000313" key="8">
    <source>
        <dbReference type="EMBL" id="USW59556.1"/>
    </source>
</evidence>
<evidence type="ECO:0000256" key="2">
    <source>
        <dbReference type="ARBA" id="ARBA00022448"/>
    </source>
</evidence>
<keyword evidence="5 7" id="KW-0472">Membrane</keyword>
<evidence type="ECO:0000313" key="9">
    <source>
        <dbReference type="Proteomes" id="UP001056384"/>
    </source>
</evidence>
<protein>
    <submittedName>
        <fullName evidence="8">MFS transporter superfamily</fullName>
    </submittedName>
</protein>
<feature type="transmembrane region" description="Helical" evidence="7">
    <location>
        <begin position="214"/>
        <end position="238"/>
    </location>
</feature>
<feature type="transmembrane region" description="Helical" evidence="7">
    <location>
        <begin position="478"/>
        <end position="495"/>
    </location>
</feature>
<keyword evidence="3 7" id="KW-0812">Transmembrane</keyword>
<comment type="subcellular location">
    <subcellularLocation>
        <location evidence="1">Membrane</location>
        <topology evidence="1">Multi-pass membrane protein</topology>
    </subcellularLocation>
</comment>
<feature type="transmembrane region" description="Helical" evidence="7">
    <location>
        <begin position="114"/>
        <end position="133"/>
    </location>
</feature>
<evidence type="ECO:0000256" key="3">
    <source>
        <dbReference type="ARBA" id="ARBA00022692"/>
    </source>
</evidence>
<feature type="transmembrane region" description="Helical" evidence="7">
    <location>
        <begin position="79"/>
        <end position="102"/>
    </location>
</feature>
<accession>A0A9Q9B9K3</accession>
<dbReference type="OrthoDB" id="28755at2759"/>
<feature type="transmembrane region" description="Helical" evidence="7">
    <location>
        <begin position="329"/>
        <end position="350"/>
    </location>
</feature>
<keyword evidence="2" id="KW-0813">Transport</keyword>
<proteinExistence type="predicted"/>
<organism evidence="8 9">
    <name type="scientific">Septoria linicola</name>
    <dbReference type="NCBI Taxonomy" id="215465"/>
    <lineage>
        <taxon>Eukaryota</taxon>
        <taxon>Fungi</taxon>
        <taxon>Dikarya</taxon>
        <taxon>Ascomycota</taxon>
        <taxon>Pezizomycotina</taxon>
        <taxon>Dothideomycetes</taxon>
        <taxon>Dothideomycetidae</taxon>
        <taxon>Mycosphaerellales</taxon>
        <taxon>Mycosphaerellaceae</taxon>
        <taxon>Septoria</taxon>
    </lineage>
</organism>
<keyword evidence="9" id="KW-1185">Reference proteome</keyword>
<reference evidence="8" key="1">
    <citation type="submission" date="2022-06" db="EMBL/GenBank/DDBJ databases">
        <title>Complete genome sequences of two strains of the flax pathogen Septoria linicola.</title>
        <authorList>
            <person name="Lapalu N."/>
            <person name="Simon A."/>
            <person name="Demenou B."/>
            <person name="Paumier D."/>
            <person name="Guillot M.-P."/>
            <person name="Gout L."/>
            <person name="Valade R."/>
        </authorList>
    </citation>
    <scope>NUCLEOTIDE SEQUENCE</scope>
    <source>
        <strain evidence="8">SE15195</strain>
    </source>
</reference>
<feature type="transmembrane region" description="Helical" evidence="7">
    <location>
        <begin position="181"/>
        <end position="202"/>
    </location>
</feature>
<dbReference type="Pfam" id="PF13347">
    <property type="entry name" value="MFS_2"/>
    <property type="match status" value="1"/>
</dbReference>
<dbReference type="SUPFAM" id="SSF103473">
    <property type="entry name" value="MFS general substrate transporter"/>
    <property type="match status" value="1"/>
</dbReference>
<dbReference type="PANTHER" id="PTHR19432:SF35">
    <property type="entry name" value="SOLUTE CARRIER FAMILY 45 MEMBER 3 ISOFORM X1"/>
    <property type="match status" value="1"/>
</dbReference>
<name>A0A9Q9B9K3_9PEZI</name>
<evidence type="ECO:0000256" key="5">
    <source>
        <dbReference type="ARBA" id="ARBA00023136"/>
    </source>
</evidence>
<feature type="transmembrane region" description="Helical" evidence="7">
    <location>
        <begin position="145"/>
        <end position="169"/>
    </location>
</feature>
<evidence type="ECO:0000256" key="6">
    <source>
        <dbReference type="SAM" id="MobiDB-lite"/>
    </source>
</evidence>
<sequence>MSLSNDRDETCQPDEEESSRRPLLRDSNDESTTSDADKELSLPKLLALTCINGGLQVFFSTVMANLAPYLQRLGLSKSATAAIIISLPLSGSFIGPLSGAISDQYIRTRFGRRRPMILLGTLLAVTFMGLLAWTENFANGDTARAFAVIFTLLLSISVQPIQAGVRALMVDIAPAAQQSRASAYASRIQGSLSIFSFFASSLTLNNLPGLGRLTQFQCLTCLNFITLGGTVLITCVFIQERDSRRIRLEGADADGKKQNVGDFFKQLWHTARTLPEMVEQACKVQFASWWAWFPFTYYNTTYIGELVDVAEQAQSDGDQLAQAGSVASLCFAAVGFFFVLVLPVALPYVSRLVRRNRQSHGSSDTSERDLIWLWLFTQPVLGLLLVLTLAAAYQWQGTVLVAIAGLPWAVTQWVPWAVIGYETSKLGLSGQDQSEDSKSGAILGVHNMAISLPQVLSGAVSSATYKIAEEAGSQVPTAWVLASSGIAAFVASFLARRMLQ</sequence>
<feature type="transmembrane region" description="Helical" evidence="7">
    <location>
        <begin position="399"/>
        <end position="419"/>
    </location>
</feature>
<dbReference type="PANTHER" id="PTHR19432">
    <property type="entry name" value="SUGAR TRANSPORTER"/>
    <property type="match status" value="1"/>
</dbReference>
<gene>
    <name evidence="8" type="ORF">Slin15195_G128750</name>
</gene>
<evidence type="ECO:0000256" key="7">
    <source>
        <dbReference type="SAM" id="Phobius"/>
    </source>
</evidence>
<feature type="region of interest" description="Disordered" evidence="6">
    <location>
        <begin position="1"/>
        <end position="36"/>
    </location>
</feature>